<feature type="compositionally biased region" description="Pro residues" evidence="9">
    <location>
        <begin position="122"/>
        <end position="143"/>
    </location>
</feature>
<evidence type="ECO:0000256" key="9">
    <source>
        <dbReference type="SAM" id="MobiDB-lite"/>
    </source>
</evidence>
<keyword evidence="10" id="KW-0812">Transmembrane</keyword>
<evidence type="ECO:0000256" key="1">
    <source>
        <dbReference type="ARBA" id="ARBA00004609"/>
    </source>
</evidence>
<dbReference type="Proteomes" id="UP000593562">
    <property type="component" value="Unassembled WGS sequence"/>
</dbReference>
<evidence type="ECO:0000256" key="5">
    <source>
        <dbReference type="ARBA" id="ARBA00022729"/>
    </source>
</evidence>
<gene>
    <name evidence="13" type="ORF">HS088_TW12G00926</name>
</gene>
<evidence type="ECO:0000313" key="13">
    <source>
        <dbReference type="EMBL" id="KAF5739716.1"/>
    </source>
</evidence>
<evidence type="ECO:0000256" key="7">
    <source>
        <dbReference type="ARBA" id="ARBA00023180"/>
    </source>
</evidence>
<feature type="domain" description="Bifunctional inhibitor/plant lipid transfer protein/seed storage helical" evidence="12">
    <location>
        <begin position="32"/>
        <end position="109"/>
    </location>
</feature>
<name>A0A7J7D0W8_TRIWF</name>
<dbReference type="EMBL" id="JAAARO010000012">
    <property type="protein sequence ID" value="KAF5739716.1"/>
    <property type="molecule type" value="Genomic_DNA"/>
</dbReference>
<dbReference type="GO" id="GO:0098552">
    <property type="term" value="C:side of membrane"/>
    <property type="evidence" value="ECO:0007669"/>
    <property type="project" value="UniProtKB-KW"/>
</dbReference>
<reference evidence="13 14" key="1">
    <citation type="journal article" date="2020" name="Nat. Commun.">
        <title>Genome of Tripterygium wilfordii and identification of cytochrome P450 involved in triptolide biosynthesis.</title>
        <authorList>
            <person name="Tu L."/>
            <person name="Su P."/>
            <person name="Zhang Z."/>
            <person name="Gao L."/>
            <person name="Wang J."/>
            <person name="Hu T."/>
            <person name="Zhou J."/>
            <person name="Zhang Y."/>
            <person name="Zhao Y."/>
            <person name="Liu Y."/>
            <person name="Song Y."/>
            <person name="Tong Y."/>
            <person name="Lu Y."/>
            <person name="Yang J."/>
            <person name="Xu C."/>
            <person name="Jia M."/>
            <person name="Peters R.J."/>
            <person name="Huang L."/>
            <person name="Gao W."/>
        </authorList>
    </citation>
    <scope>NUCLEOTIDE SEQUENCE [LARGE SCALE GENOMIC DNA]</scope>
    <source>
        <strain evidence="14">cv. XIE 37</strain>
        <tissue evidence="13">Leaf</tissue>
    </source>
</reference>
<evidence type="ECO:0000259" key="12">
    <source>
        <dbReference type="SMART" id="SM00499"/>
    </source>
</evidence>
<keyword evidence="14" id="KW-1185">Reference proteome</keyword>
<evidence type="ECO:0000256" key="3">
    <source>
        <dbReference type="ARBA" id="ARBA00022475"/>
    </source>
</evidence>
<dbReference type="AlphaFoldDB" id="A0A7J7D0W8"/>
<dbReference type="SMART" id="SM00499">
    <property type="entry name" value="AAI"/>
    <property type="match status" value="1"/>
</dbReference>
<evidence type="ECO:0000256" key="10">
    <source>
        <dbReference type="SAM" id="Phobius"/>
    </source>
</evidence>
<keyword evidence="10" id="KW-0472">Membrane</keyword>
<dbReference type="PANTHER" id="PTHR33044">
    <property type="entry name" value="BIFUNCTIONAL INHIBITOR/LIPID-TRANSFER PROTEIN/SEED STORAGE 2S ALBUMIN SUPERFAMILY PROTEIN-RELATED"/>
    <property type="match status" value="1"/>
</dbReference>
<dbReference type="Pfam" id="PF14368">
    <property type="entry name" value="LTP_2"/>
    <property type="match status" value="1"/>
</dbReference>
<dbReference type="InterPro" id="IPR043325">
    <property type="entry name" value="LTSS"/>
</dbReference>
<comment type="similarity">
    <text evidence="2">Belongs to the plant LTP family.</text>
</comment>
<feature type="transmembrane region" description="Helical" evidence="10">
    <location>
        <begin position="174"/>
        <end position="196"/>
    </location>
</feature>
<evidence type="ECO:0000256" key="2">
    <source>
        <dbReference type="ARBA" id="ARBA00009748"/>
    </source>
</evidence>
<keyword evidence="5 11" id="KW-0732">Signal</keyword>
<keyword evidence="6" id="KW-1015">Disulfide bond</keyword>
<evidence type="ECO:0000256" key="4">
    <source>
        <dbReference type="ARBA" id="ARBA00022622"/>
    </source>
</evidence>
<comment type="caution">
    <text evidence="13">The sequence shown here is derived from an EMBL/GenBank/DDBJ whole genome shotgun (WGS) entry which is preliminary data.</text>
</comment>
<organism evidence="13 14">
    <name type="scientific">Tripterygium wilfordii</name>
    <name type="common">Thunder God vine</name>
    <dbReference type="NCBI Taxonomy" id="458696"/>
    <lineage>
        <taxon>Eukaryota</taxon>
        <taxon>Viridiplantae</taxon>
        <taxon>Streptophyta</taxon>
        <taxon>Embryophyta</taxon>
        <taxon>Tracheophyta</taxon>
        <taxon>Spermatophyta</taxon>
        <taxon>Magnoliopsida</taxon>
        <taxon>eudicotyledons</taxon>
        <taxon>Gunneridae</taxon>
        <taxon>Pentapetalae</taxon>
        <taxon>rosids</taxon>
        <taxon>fabids</taxon>
        <taxon>Celastrales</taxon>
        <taxon>Celastraceae</taxon>
        <taxon>Tripterygium</taxon>
    </lineage>
</organism>
<sequence>MSKLWVVWLISTTWVVMLGNAAPSPSSPSVDCSTVIFDMLDCVPFLSDGSTQTKPTPGCCSGYQSVISVDPECICFAIKSSGDMGIKLNITKAMTLPSACGLPAPPVDCGTALPPSGSAPAPATPPPPSPSPPSPPSPSPSPAAPSNDEPAPPSDGGSSEAPAPSAPTTKSDGIYSTSVSLVAVISMIVASVSYIFM</sequence>
<evidence type="ECO:0000256" key="11">
    <source>
        <dbReference type="SAM" id="SignalP"/>
    </source>
</evidence>
<dbReference type="InterPro" id="IPR016140">
    <property type="entry name" value="Bifunc_inhib/LTP/seed_store"/>
</dbReference>
<protein>
    <submittedName>
        <fullName evidence="13">Bifunctional inhibitor/lipid-transfer protein/seed storage 2S albumin superfamily protein</fullName>
    </submittedName>
</protein>
<keyword evidence="3" id="KW-1003">Cell membrane</keyword>
<dbReference type="InterPro" id="IPR000528">
    <property type="entry name" value="Plant_nsLTP"/>
</dbReference>
<keyword evidence="10" id="KW-1133">Transmembrane helix</keyword>
<dbReference type="GO" id="GO:0006869">
    <property type="term" value="P:lipid transport"/>
    <property type="evidence" value="ECO:0007669"/>
    <property type="project" value="InterPro"/>
</dbReference>
<dbReference type="Gene3D" id="1.10.110.10">
    <property type="entry name" value="Plant lipid-transfer and hydrophobic proteins"/>
    <property type="match status" value="1"/>
</dbReference>
<dbReference type="GO" id="GO:0005886">
    <property type="term" value="C:plasma membrane"/>
    <property type="evidence" value="ECO:0007669"/>
    <property type="project" value="UniProtKB-SubCell"/>
</dbReference>
<dbReference type="GO" id="GO:0008289">
    <property type="term" value="F:lipid binding"/>
    <property type="evidence" value="ECO:0007669"/>
    <property type="project" value="InterPro"/>
</dbReference>
<keyword evidence="4" id="KW-0336">GPI-anchor</keyword>
<feature type="region of interest" description="Disordered" evidence="9">
    <location>
        <begin position="111"/>
        <end position="173"/>
    </location>
</feature>
<dbReference type="InParanoid" id="A0A7J7D0W8"/>
<evidence type="ECO:0000256" key="8">
    <source>
        <dbReference type="ARBA" id="ARBA00023288"/>
    </source>
</evidence>
<accession>A0A7J7D0W8</accession>
<dbReference type="CDD" id="cd00010">
    <property type="entry name" value="AAI_LTSS"/>
    <property type="match status" value="1"/>
</dbReference>
<evidence type="ECO:0000313" key="14">
    <source>
        <dbReference type="Proteomes" id="UP000593562"/>
    </source>
</evidence>
<proteinExistence type="inferred from homology"/>
<keyword evidence="7" id="KW-0325">Glycoprotein</keyword>
<dbReference type="InterPro" id="IPR036312">
    <property type="entry name" value="Bifun_inhib/LTP/seed_sf"/>
</dbReference>
<dbReference type="SUPFAM" id="SSF47699">
    <property type="entry name" value="Bifunctional inhibitor/lipid-transfer protein/seed storage 2S albumin"/>
    <property type="match status" value="1"/>
</dbReference>
<feature type="chain" id="PRO_5029712160" evidence="11">
    <location>
        <begin position="22"/>
        <end position="197"/>
    </location>
</feature>
<dbReference type="FunFam" id="1.10.110.10:FF:000001">
    <property type="entry name" value="Bifunctional inhibitor/lipid-transfer protein/seed storage 2S albumin superfamily protein"/>
    <property type="match status" value="1"/>
</dbReference>
<dbReference type="PRINTS" id="PR00382">
    <property type="entry name" value="LIPIDTRNSFER"/>
</dbReference>
<evidence type="ECO:0000256" key="6">
    <source>
        <dbReference type="ARBA" id="ARBA00023157"/>
    </source>
</evidence>
<feature type="signal peptide" evidence="11">
    <location>
        <begin position="1"/>
        <end position="21"/>
    </location>
</feature>
<keyword evidence="8" id="KW-0449">Lipoprotein</keyword>
<comment type="subcellular location">
    <subcellularLocation>
        <location evidence="1">Cell membrane</location>
        <topology evidence="1">Lipid-anchor</topology>
        <topology evidence="1">GPI-anchor</topology>
    </subcellularLocation>
</comment>